<dbReference type="InterPro" id="IPR007325">
    <property type="entry name" value="KFase/CYL"/>
</dbReference>
<proteinExistence type="predicted"/>
<comment type="caution">
    <text evidence="2">The sequence shown here is derived from an EMBL/GenBank/DDBJ whole genome shotgun (WGS) entry which is preliminary data.</text>
</comment>
<accession>A0A212A6V6</accession>
<sequence length="341" mass="37281">MTTERWKKRPAGSNWGDFGPDDQKGRLNLLTPERVRAAVAEVREGQSFCLSLPLDYPGGNAMNANRHPPILRPSLRNGGVNMNYVYSAQNAHSHDVLSDDLAILHLQYSTQWDGLCHVGAVFDVMDDENPLPVYYNGFRAGTDVIAPTRIEDCGLQGRIALHSTSGARALGIENMAATGVQGRGTMIDLRRHFGDARTVVGHDLLMQVIMADGIEVAPGDMLCLHTGLADMILDMRQNPDPAVIHSSCAVLDGGDRTLQDWIRDSGISVIASDNYAVESFPADLPNPCCSILRLNNLCLFRLGIHLGELWHMTPLAEWLAARGRHHFLLTAPPLRRGAAPA</sequence>
<dbReference type="GO" id="GO:0019441">
    <property type="term" value="P:L-tryptophan catabolic process to kynurenine"/>
    <property type="evidence" value="ECO:0007669"/>
    <property type="project" value="InterPro"/>
</dbReference>
<dbReference type="GO" id="GO:0004061">
    <property type="term" value="F:arylformamidase activity"/>
    <property type="evidence" value="ECO:0007669"/>
    <property type="project" value="InterPro"/>
</dbReference>
<evidence type="ECO:0000313" key="2">
    <source>
        <dbReference type="EMBL" id="OWJ74816.1"/>
    </source>
</evidence>
<name>A0A212A6V6_9RHOB</name>
<evidence type="ECO:0000313" key="3">
    <source>
        <dbReference type="Proteomes" id="UP000196878"/>
    </source>
</evidence>
<dbReference type="PANTHER" id="PTHR34861:SF10">
    <property type="entry name" value="CYCLASE"/>
    <property type="match status" value="1"/>
</dbReference>
<organism evidence="2 3">
    <name type="scientific">Haematobacter genomosp. 1</name>
    <dbReference type="NCBI Taxonomy" id="366618"/>
    <lineage>
        <taxon>Bacteria</taxon>
        <taxon>Pseudomonadati</taxon>
        <taxon>Pseudomonadota</taxon>
        <taxon>Alphaproteobacteria</taxon>
        <taxon>Rhodobacterales</taxon>
        <taxon>Paracoccaceae</taxon>
        <taxon>Haematobacter</taxon>
    </lineage>
</organism>
<feature type="compositionally biased region" description="Basic residues" evidence="1">
    <location>
        <begin position="1"/>
        <end position="10"/>
    </location>
</feature>
<dbReference type="PANTHER" id="PTHR34861">
    <property type="match status" value="1"/>
</dbReference>
<dbReference type="InterPro" id="IPR037175">
    <property type="entry name" value="KFase_sf"/>
</dbReference>
<dbReference type="Proteomes" id="UP000196878">
    <property type="component" value="Unassembled WGS sequence"/>
</dbReference>
<gene>
    <name evidence="2" type="ORF">CDV49_18630</name>
</gene>
<dbReference type="Pfam" id="PF04199">
    <property type="entry name" value="Cyclase"/>
    <property type="match status" value="1"/>
</dbReference>
<evidence type="ECO:0000256" key="1">
    <source>
        <dbReference type="SAM" id="MobiDB-lite"/>
    </source>
</evidence>
<reference evidence="2 3" key="1">
    <citation type="submission" date="2016-12" db="EMBL/GenBank/DDBJ databases">
        <title>Comparison of Traditional DNA-DNA Hybridization with In Silico Genomic Analysis.</title>
        <authorList>
            <person name="Nicholson A.C."/>
            <person name="Humrighouse B.W."/>
            <person name="Graziano J."/>
            <person name="Lasker B."/>
            <person name="Whitney A.M."/>
            <person name="Mcquiston J.R."/>
        </authorList>
    </citation>
    <scope>NUCLEOTIDE SEQUENCE [LARGE SCALE GENOMIC DNA]</scope>
    <source>
        <strain evidence="2 3">H2240</strain>
    </source>
</reference>
<dbReference type="EMBL" id="NIPW01000051">
    <property type="protein sequence ID" value="OWJ74816.1"/>
    <property type="molecule type" value="Genomic_DNA"/>
</dbReference>
<protein>
    <submittedName>
        <fullName evidence="2">Cyclase</fullName>
    </submittedName>
</protein>
<keyword evidence="3" id="KW-1185">Reference proteome</keyword>
<dbReference type="AlphaFoldDB" id="A0A212A6V6"/>
<dbReference type="OrthoDB" id="7067800at2"/>
<feature type="region of interest" description="Disordered" evidence="1">
    <location>
        <begin position="1"/>
        <end position="23"/>
    </location>
</feature>
<dbReference type="Gene3D" id="3.50.30.50">
    <property type="entry name" value="Putative cyclase"/>
    <property type="match status" value="1"/>
</dbReference>